<dbReference type="InterPro" id="IPR011010">
    <property type="entry name" value="DNA_brk_join_enz"/>
</dbReference>
<dbReference type="GO" id="GO:0003677">
    <property type="term" value="F:DNA binding"/>
    <property type="evidence" value="ECO:0007669"/>
    <property type="project" value="UniProtKB-KW"/>
</dbReference>
<evidence type="ECO:0000256" key="2">
    <source>
        <dbReference type="ARBA" id="ARBA00022908"/>
    </source>
</evidence>
<protein>
    <submittedName>
        <fullName evidence="7">Integrase</fullName>
    </submittedName>
</protein>
<dbReference type="Gene3D" id="1.10.443.10">
    <property type="entry name" value="Intergrase catalytic core"/>
    <property type="match status" value="1"/>
</dbReference>
<accession>A0A327KXB3</accession>
<organism evidence="7 8">
    <name type="scientific">Rhodoplanes roseus</name>
    <dbReference type="NCBI Taxonomy" id="29409"/>
    <lineage>
        <taxon>Bacteria</taxon>
        <taxon>Pseudomonadati</taxon>
        <taxon>Pseudomonadota</taxon>
        <taxon>Alphaproteobacteria</taxon>
        <taxon>Hyphomicrobiales</taxon>
        <taxon>Nitrobacteraceae</taxon>
        <taxon>Rhodoplanes</taxon>
    </lineage>
</organism>
<dbReference type="Pfam" id="PF00589">
    <property type="entry name" value="Phage_integrase"/>
    <property type="match status" value="1"/>
</dbReference>
<name>A0A327KXB3_9BRAD</name>
<evidence type="ECO:0000313" key="8">
    <source>
        <dbReference type="Proteomes" id="UP000249130"/>
    </source>
</evidence>
<feature type="region of interest" description="Disordered" evidence="5">
    <location>
        <begin position="330"/>
        <end position="358"/>
    </location>
</feature>
<dbReference type="SUPFAM" id="SSF56349">
    <property type="entry name" value="DNA breaking-rejoining enzymes"/>
    <property type="match status" value="1"/>
</dbReference>
<dbReference type="Gene3D" id="1.10.150.130">
    <property type="match status" value="1"/>
</dbReference>
<dbReference type="InterPro" id="IPR010998">
    <property type="entry name" value="Integrase_recombinase_N"/>
</dbReference>
<feature type="domain" description="Tyr recombinase" evidence="6">
    <location>
        <begin position="166"/>
        <end position="333"/>
    </location>
</feature>
<dbReference type="AlphaFoldDB" id="A0A327KXB3"/>
<dbReference type="PANTHER" id="PTHR30349">
    <property type="entry name" value="PHAGE INTEGRASE-RELATED"/>
    <property type="match status" value="1"/>
</dbReference>
<sequence>MPRSRPPRLHRETTRHGKTVWYVRVGHGPRVRLLVAPGEPGFDQAYQAAINGEVAAHPQSKTSAGTLEWLVARYRETSAWTELSLATRRQREAIFRQILATAGREPIARITRKAVVAGRDRRRDTPAQARHYLDAMRGLFRWAVDADLCKDDPTADVRPPKAKRSDGFPVWEPEDVAKFESRWPIGTRARLAFDLLRYTGLRRGDAARLGKQHVRDGVIRIKTSKTGQLVTITMLPALAETLAAGPVGDLAFIVGDRGRPLTKESFGNEFREWCAAAGVTKSAHGLRKLAATIMAENGATVPELESVFGWSGGRMASHYTRSADRERLGRTGSVKLARTETTRSDDEGEIRRIDADSK</sequence>
<dbReference type="GO" id="GO:0015074">
    <property type="term" value="P:DNA integration"/>
    <property type="evidence" value="ECO:0007669"/>
    <property type="project" value="UniProtKB-KW"/>
</dbReference>
<dbReference type="InterPro" id="IPR050090">
    <property type="entry name" value="Tyrosine_recombinase_XerCD"/>
</dbReference>
<gene>
    <name evidence="7" type="ORF">CH341_17945</name>
</gene>
<proteinExistence type="inferred from homology"/>
<feature type="compositionally biased region" description="Basic and acidic residues" evidence="5">
    <location>
        <begin position="337"/>
        <end position="358"/>
    </location>
</feature>
<keyword evidence="4" id="KW-0233">DNA recombination</keyword>
<comment type="similarity">
    <text evidence="1">Belongs to the 'phage' integrase family.</text>
</comment>
<evidence type="ECO:0000256" key="3">
    <source>
        <dbReference type="ARBA" id="ARBA00023125"/>
    </source>
</evidence>
<reference evidence="7 8" key="1">
    <citation type="submission" date="2017-07" db="EMBL/GenBank/DDBJ databases">
        <title>Draft Genome Sequences of Select Purple Nonsulfur Bacteria.</title>
        <authorList>
            <person name="Lasarre B."/>
            <person name="Mckinlay J.B."/>
        </authorList>
    </citation>
    <scope>NUCLEOTIDE SEQUENCE [LARGE SCALE GENOMIC DNA]</scope>
    <source>
        <strain evidence="7 8">DSM 5909</strain>
    </source>
</reference>
<keyword evidence="8" id="KW-1185">Reference proteome</keyword>
<dbReference type="EMBL" id="NPEX01000130">
    <property type="protein sequence ID" value="RAI42736.1"/>
    <property type="molecule type" value="Genomic_DNA"/>
</dbReference>
<dbReference type="PROSITE" id="PS51898">
    <property type="entry name" value="TYR_RECOMBINASE"/>
    <property type="match status" value="1"/>
</dbReference>
<comment type="caution">
    <text evidence="7">The sequence shown here is derived from an EMBL/GenBank/DDBJ whole genome shotgun (WGS) entry which is preliminary data.</text>
</comment>
<evidence type="ECO:0000259" key="6">
    <source>
        <dbReference type="PROSITE" id="PS51898"/>
    </source>
</evidence>
<keyword evidence="2" id="KW-0229">DNA integration</keyword>
<evidence type="ECO:0000313" key="7">
    <source>
        <dbReference type="EMBL" id="RAI42736.1"/>
    </source>
</evidence>
<dbReference type="InterPro" id="IPR002104">
    <property type="entry name" value="Integrase_catalytic"/>
</dbReference>
<evidence type="ECO:0000256" key="1">
    <source>
        <dbReference type="ARBA" id="ARBA00008857"/>
    </source>
</evidence>
<evidence type="ECO:0000256" key="4">
    <source>
        <dbReference type="ARBA" id="ARBA00023172"/>
    </source>
</evidence>
<dbReference type="OrthoDB" id="7873969at2"/>
<dbReference type="InterPro" id="IPR013762">
    <property type="entry name" value="Integrase-like_cat_sf"/>
</dbReference>
<dbReference type="Proteomes" id="UP000249130">
    <property type="component" value="Unassembled WGS sequence"/>
</dbReference>
<evidence type="ECO:0000256" key="5">
    <source>
        <dbReference type="SAM" id="MobiDB-lite"/>
    </source>
</evidence>
<dbReference type="PANTHER" id="PTHR30349:SF41">
    <property type="entry name" value="INTEGRASE_RECOMBINASE PROTEIN MJ0367-RELATED"/>
    <property type="match status" value="1"/>
</dbReference>
<dbReference type="GO" id="GO:0006310">
    <property type="term" value="P:DNA recombination"/>
    <property type="evidence" value="ECO:0007669"/>
    <property type="project" value="UniProtKB-KW"/>
</dbReference>
<keyword evidence="3" id="KW-0238">DNA-binding</keyword>